<name>A0A2P2Q2N8_RHIMU</name>
<organism evidence="1">
    <name type="scientific">Rhizophora mucronata</name>
    <name type="common">Asiatic mangrove</name>
    <dbReference type="NCBI Taxonomy" id="61149"/>
    <lineage>
        <taxon>Eukaryota</taxon>
        <taxon>Viridiplantae</taxon>
        <taxon>Streptophyta</taxon>
        <taxon>Embryophyta</taxon>
        <taxon>Tracheophyta</taxon>
        <taxon>Spermatophyta</taxon>
        <taxon>Magnoliopsida</taxon>
        <taxon>eudicotyledons</taxon>
        <taxon>Gunneridae</taxon>
        <taxon>Pentapetalae</taxon>
        <taxon>rosids</taxon>
        <taxon>fabids</taxon>
        <taxon>Malpighiales</taxon>
        <taxon>Rhizophoraceae</taxon>
        <taxon>Rhizophora</taxon>
    </lineage>
</organism>
<reference evidence="1" key="1">
    <citation type="submission" date="2018-02" db="EMBL/GenBank/DDBJ databases">
        <title>Rhizophora mucronata_Transcriptome.</title>
        <authorList>
            <person name="Meera S.P."/>
            <person name="Sreeshan A."/>
            <person name="Augustine A."/>
        </authorList>
    </citation>
    <scope>NUCLEOTIDE SEQUENCE</scope>
    <source>
        <tissue evidence="1">Leaf</tissue>
    </source>
</reference>
<accession>A0A2P2Q2N8</accession>
<evidence type="ECO:0000313" key="1">
    <source>
        <dbReference type="EMBL" id="MBX61224.1"/>
    </source>
</evidence>
<dbReference type="EMBL" id="GGEC01080740">
    <property type="protein sequence ID" value="MBX61224.1"/>
    <property type="molecule type" value="Transcribed_RNA"/>
</dbReference>
<protein>
    <submittedName>
        <fullName evidence="1">Uncharacterized protein</fullName>
    </submittedName>
</protein>
<sequence length="19" mass="2377">MMLAILYCYQDQPLDLLWF</sequence>
<dbReference type="AlphaFoldDB" id="A0A2P2Q2N8"/>
<proteinExistence type="predicted"/>